<dbReference type="AlphaFoldDB" id="A0A7J7JD83"/>
<dbReference type="Proteomes" id="UP000593567">
    <property type="component" value="Unassembled WGS sequence"/>
</dbReference>
<sequence length="88" mass="10309">MESVKIEDKTLGAFQMLQMPLPHIKLVKTKKFFRKVFKAEKEKIVFPINTFWITLKDLTSPHLTIVLQNLEQPVGVQLCSNRQDYFMA</sequence>
<reference evidence="1" key="1">
    <citation type="submission" date="2020-06" db="EMBL/GenBank/DDBJ databases">
        <title>Draft genome of Bugula neritina, a colonial animal packing powerful symbionts and potential medicines.</title>
        <authorList>
            <person name="Rayko M."/>
        </authorList>
    </citation>
    <scope>NUCLEOTIDE SEQUENCE [LARGE SCALE GENOMIC DNA]</scope>
    <source>
        <strain evidence="1">Kwan_BN1</strain>
    </source>
</reference>
<proteinExistence type="predicted"/>
<dbReference type="EMBL" id="VXIV02002655">
    <property type="protein sequence ID" value="KAF6023873.1"/>
    <property type="molecule type" value="Genomic_DNA"/>
</dbReference>
<protein>
    <submittedName>
        <fullName evidence="1">Uncharacterized protein</fullName>
    </submittedName>
</protein>
<evidence type="ECO:0000313" key="1">
    <source>
        <dbReference type="EMBL" id="KAF6023873.1"/>
    </source>
</evidence>
<keyword evidence="2" id="KW-1185">Reference proteome</keyword>
<evidence type="ECO:0000313" key="2">
    <source>
        <dbReference type="Proteomes" id="UP000593567"/>
    </source>
</evidence>
<comment type="caution">
    <text evidence="1">The sequence shown here is derived from an EMBL/GenBank/DDBJ whole genome shotgun (WGS) entry which is preliminary data.</text>
</comment>
<name>A0A7J7JD83_BUGNE</name>
<gene>
    <name evidence="1" type="ORF">EB796_017820</name>
</gene>
<accession>A0A7J7JD83</accession>
<organism evidence="1 2">
    <name type="scientific">Bugula neritina</name>
    <name type="common">Brown bryozoan</name>
    <name type="synonym">Sertularia neritina</name>
    <dbReference type="NCBI Taxonomy" id="10212"/>
    <lineage>
        <taxon>Eukaryota</taxon>
        <taxon>Metazoa</taxon>
        <taxon>Spiralia</taxon>
        <taxon>Lophotrochozoa</taxon>
        <taxon>Bryozoa</taxon>
        <taxon>Gymnolaemata</taxon>
        <taxon>Cheilostomatida</taxon>
        <taxon>Flustrina</taxon>
        <taxon>Buguloidea</taxon>
        <taxon>Bugulidae</taxon>
        <taxon>Bugula</taxon>
    </lineage>
</organism>